<organism evidence="2 3">
    <name type="scientific">Corchorus olitorius</name>
    <dbReference type="NCBI Taxonomy" id="93759"/>
    <lineage>
        <taxon>Eukaryota</taxon>
        <taxon>Viridiplantae</taxon>
        <taxon>Streptophyta</taxon>
        <taxon>Embryophyta</taxon>
        <taxon>Tracheophyta</taxon>
        <taxon>Spermatophyta</taxon>
        <taxon>Magnoliopsida</taxon>
        <taxon>eudicotyledons</taxon>
        <taxon>Gunneridae</taxon>
        <taxon>Pentapetalae</taxon>
        <taxon>rosids</taxon>
        <taxon>malvids</taxon>
        <taxon>Malvales</taxon>
        <taxon>Malvaceae</taxon>
        <taxon>Grewioideae</taxon>
        <taxon>Apeibeae</taxon>
        <taxon>Corchorus</taxon>
    </lineage>
</organism>
<keyword evidence="3" id="KW-1185">Reference proteome</keyword>
<protein>
    <submittedName>
        <fullName evidence="2">F-box protein</fullName>
    </submittedName>
</protein>
<evidence type="ECO:0000256" key="1">
    <source>
        <dbReference type="SAM" id="MobiDB-lite"/>
    </source>
</evidence>
<feature type="compositionally biased region" description="Polar residues" evidence="1">
    <location>
        <begin position="60"/>
        <end position="69"/>
    </location>
</feature>
<comment type="caution">
    <text evidence="2">The sequence shown here is derived from an EMBL/GenBank/DDBJ whole genome shotgun (WGS) entry which is preliminary data.</text>
</comment>
<name>A0A1R3GF50_9ROSI</name>
<dbReference type="Proteomes" id="UP000187203">
    <property type="component" value="Unassembled WGS sequence"/>
</dbReference>
<gene>
    <name evidence="2" type="ORF">COLO4_35571</name>
</gene>
<accession>A0A1R3GF50</accession>
<feature type="compositionally biased region" description="Basic and acidic residues" evidence="1">
    <location>
        <begin position="31"/>
        <end position="56"/>
    </location>
</feature>
<proteinExistence type="predicted"/>
<dbReference type="AlphaFoldDB" id="A0A1R3GF50"/>
<dbReference type="EMBL" id="AWUE01022702">
    <property type="protein sequence ID" value="OMO56715.1"/>
    <property type="molecule type" value="Genomic_DNA"/>
</dbReference>
<feature type="compositionally biased region" description="Polar residues" evidence="1">
    <location>
        <begin position="17"/>
        <end position="27"/>
    </location>
</feature>
<sequence>MIEIRLYNQKKSIPLAPSTTQNISNPNGKLKKWERGDSCRPEAQRKLRKVAPEKMGDGLNPQNELAATV</sequence>
<evidence type="ECO:0000313" key="2">
    <source>
        <dbReference type="EMBL" id="OMO56715.1"/>
    </source>
</evidence>
<reference evidence="3" key="1">
    <citation type="submission" date="2013-09" db="EMBL/GenBank/DDBJ databases">
        <title>Corchorus olitorius genome sequencing.</title>
        <authorList>
            <person name="Alam M."/>
            <person name="Haque M.S."/>
            <person name="Islam M.S."/>
            <person name="Emdad E.M."/>
            <person name="Islam M.M."/>
            <person name="Ahmed B."/>
            <person name="Halim A."/>
            <person name="Hossen Q.M.M."/>
            <person name="Hossain M.Z."/>
            <person name="Ahmed R."/>
            <person name="Khan M.M."/>
            <person name="Islam R."/>
            <person name="Rashid M.M."/>
            <person name="Khan S.A."/>
            <person name="Rahman M.S."/>
            <person name="Alam M."/>
            <person name="Yahiya A.S."/>
            <person name="Khan M.S."/>
            <person name="Azam M.S."/>
            <person name="Haque T."/>
            <person name="Lashkar M.Z.H."/>
            <person name="Akhand A.I."/>
            <person name="Morshed G."/>
            <person name="Roy S."/>
            <person name="Uddin K.S."/>
            <person name="Rabeya T."/>
            <person name="Hossain A.S."/>
            <person name="Chowdhury A."/>
            <person name="Snigdha A.R."/>
            <person name="Mortoza M.S."/>
            <person name="Matin S.A."/>
            <person name="Hoque S.M.E."/>
            <person name="Islam M.K."/>
            <person name="Roy D.K."/>
            <person name="Haider R."/>
            <person name="Moosa M.M."/>
            <person name="Elias S.M."/>
            <person name="Hasan A.M."/>
            <person name="Jahan S."/>
            <person name="Shafiuddin M."/>
            <person name="Mahmood N."/>
            <person name="Shommy N.S."/>
        </authorList>
    </citation>
    <scope>NUCLEOTIDE SEQUENCE [LARGE SCALE GENOMIC DNA]</scope>
    <source>
        <strain evidence="3">cv. O-4</strain>
    </source>
</reference>
<evidence type="ECO:0000313" key="3">
    <source>
        <dbReference type="Proteomes" id="UP000187203"/>
    </source>
</evidence>
<feature type="region of interest" description="Disordered" evidence="1">
    <location>
        <begin position="16"/>
        <end position="69"/>
    </location>
</feature>